<name>A0A150PBN7_SORCE</name>
<feature type="domain" description="PKD/Chitinase" evidence="2">
    <location>
        <begin position="146"/>
        <end position="230"/>
    </location>
</feature>
<feature type="chain" id="PRO_5007565406" description="PKD/Chitinase domain-containing protein" evidence="1">
    <location>
        <begin position="32"/>
        <end position="357"/>
    </location>
</feature>
<protein>
    <recommendedName>
        <fullName evidence="2">PKD/Chitinase domain-containing protein</fullName>
    </recommendedName>
</protein>
<evidence type="ECO:0000313" key="4">
    <source>
        <dbReference type="Proteomes" id="UP000075604"/>
    </source>
</evidence>
<feature type="signal peptide" evidence="1">
    <location>
        <begin position="1"/>
        <end position="31"/>
    </location>
</feature>
<evidence type="ECO:0000256" key="1">
    <source>
        <dbReference type="SAM" id="SignalP"/>
    </source>
</evidence>
<dbReference type="Gene3D" id="2.60.40.10">
    <property type="entry name" value="Immunoglobulins"/>
    <property type="match status" value="1"/>
</dbReference>
<keyword evidence="1" id="KW-0732">Signal</keyword>
<dbReference type="AlphaFoldDB" id="A0A150PBN7"/>
<dbReference type="Proteomes" id="UP000075604">
    <property type="component" value="Unassembled WGS sequence"/>
</dbReference>
<evidence type="ECO:0000313" key="3">
    <source>
        <dbReference type="EMBL" id="KYF53085.1"/>
    </source>
</evidence>
<evidence type="ECO:0000259" key="2">
    <source>
        <dbReference type="SMART" id="SM00089"/>
    </source>
</evidence>
<dbReference type="InterPro" id="IPR022409">
    <property type="entry name" value="PKD/Chitinase_dom"/>
</dbReference>
<reference evidence="3 4" key="1">
    <citation type="submission" date="2014-02" db="EMBL/GenBank/DDBJ databases">
        <title>The small core and large imbalanced accessory genome model reveals a collaborative survival strategy of Sorangium cellulosum strains in nature.</title>
        <authorList>
            <person name="Han K."/>
            <person name="Peng R."/>
            <person name="Blom J."/>
            <person name="Li Y.-Z."/>
        </authorList>
    </citation>
    <scope>NUCLEOTIDE SEQUENCE [LARGE SCALE GENOMIC DNA]</scope>
    <source>
        <strain evidence="3 4">So0157-18</strain>
    </source>
</reference>
<dbReference type="EMBL" id="JELX01003169">
    <property type="protein sequence ID" value="KYF53085.1"/>
    <property type="molecule type" value="Genomic_DNA"/>
</dbReference>
<comment type="caution">
    <text evidence="3">The sequence shown here is derived from an EMBL/GenBank/DDBJ whole genome shotgun (WGS) entry which is preliminary data.</text>
</comment>
<sequence length="357" mass="36937">MAIGKTRTSVLSAMGLVLCAALLPVSGCAQHDDPLDAGEADGSRLGIARLSVQAAPTTAGDITRVTVTVLSGPEAELAHDPDGNFSGTLLLPEGSHQLVGNAFVGDQLVGTSAPVSVEIQGGAATQAVLRILDLAEAHDIEHSPIVLGLTYPLSTVVNQPAQLSISAVDLDDDALAVEWTSDCADGVFSAPTAFVTDFTKPAAGTCEVSVSVTDGELSASETFSIMIFEESQAQGAVIIDGRFIARPVMRLTLQWPDASCFVNSYLADGTCQEPITAPGRVELLLRVEWGDSSPGLVEVTDSCGGAITYTGLSYYHMYDWQPPTAQAACSITARSTNGDGLSGLLSAAVLVSPEQAE</sequence>
<organism evidence="3 4">
    <name type="scientific">Sorangium cellulosum</name>
    <name type="common">Polyangium cellulosum</name>
    <dbReference type="NCBI Taxonomy" id="56"/>
    <lineage>
        <taxon>Bacteria</taxon>
        <taxon>Pseudomonadati</taxon>
        <taxon>Myxococcota</taxon>
        <taxon>Polyangia</taxon>
        <taxon>Polyangiales</taxon>
        <taxon>Polyangiaceae</taxon>
        <taxon>Sorangium</taxon>
    </lineage>
</organism>
<dbReference type="InterPro" id="IPR013783">
    <property type="entry name" value="Ig-like_fold"/>
</dbReference>
<gene>
    <name evidence="3" type="ORF">BE04_29055</name>
</gene>
<proteinExistence type="predicted"/>
<dbReference type="SMART" id="SM00089">
    <property type="entry name" value="PKD"/>
    <property type="match status" value="1"/>
</dbReference>
<accession>A0A150PBN7</accession>